<dbReference type="Pfam" id="PF12282">
    <property type="entry name" value="GAF_PdtaS"/>
    <property type="match status" value="1"/>
</dbReference>
<dbReference type="InterPro" id="IPR005467">
    <property type="entry name" value="His_kinase_dom"/>
</dbReference>
<dbReference type="InterPro" id="IPR035965">
    <property type="entry name" value="PAS-like_dom_sf"/>
</dbReference>
<dbReference type="SUPFAM" id="SSF55785">
    <property type="entry name" value="PYP-like sensor domain (PAS domain)"/>
    <property type="match status" value="1"/>
</dbReference>
<dbReference type="GO" id="GO:0016301">
    <property type="term" value="F:kinase activity"/>
    <property type="evidence" value="ECO:0007669"/>
    <property type="project" value="UniProtKB-KW"/>
</dbReference>
<evidence type="ECO:0000256" key="3">
    <source>
        <dbReference type="ARBA" id="ARBA00022553"/>
    </source>
</evidence>
<sequence length="527" mass="55131">MSTLADLLAAHTGLTDEQGGHLQRLVGEWQLLADLSFADLLLTVPAVAGTTGKSSETPGAFLTVAQCRPNTASTVLPGDEVDQVVADEQRGRALAGAMRRGEIVPGEAMVVSGVAVRRDLVPVRYGGEVIAVLTQAAANTAQRVPSPLERAYQASAADLCQMVADGTFPPLEGNEAGLSTPRAGDGFVRLDADGLVEYASPNALSAFHRMGYTSDLSGVSLAQVVGAVVSDAFDAGDAAAMIELAVSGPALGDGADHQVLRMEVDARRATVLVRMVPLRPRGSATGAIVLVRDVTEVKRRDRALISKDATIREIHHRVKNNLQSVSALLRLQARRTANPEARTALTEAVRRVASIALVHEFLSGSVDEEVDVDEVVRRLLPVLVDATSTNAGHAQVVVDGRFGVLPADLAMPLVMVLTELIQNSVEHGFADGRAGRIEVAAQRELRELSIRVSDDGAGIPDDFDIESSGHLGLQIVRTLVQIDLNGAVEFAGSADGGASVRVVIPLAPPPPGFGGHEKAPAADGGRG</sequence>
<reference evidence="10" key="1">
    <citation type="journal article" date="2019" name="Int. J. Syst. Evol. Microbiol.">
        <title>The Global Catalogue of Microorganisms (GCM) 10K type strain sequencing project: providing services to taxonomists for standard genome sequencing and annotation.</title>
        <authorList>
            <consortium name="The Broad Institute Genomics Platform"/>
            <consortium name="The Broad Institute Genome Sequencing Center for Infectious Disease"/>
            <person name="Wu L."/>
            <person name="Ma J."/>
        </authorList>
    </citation>
    <scope>NUCLEOTIDE SEQUENCE [LARGE SCALE GENOMIC DNA]</scope>
    <source>
        <strain evidence="10">JCM 14234</strain>
    </source>
</reference>
<dbReference type="SMART" id="SM00387">
    <property type="entry name" value="HATPase_c"/>
    <property type="match status" value="1"/>
</dbReference>
<keyword evidence="10" id="KW-1185">Reference proteome</keyword>
<accession>A0ABP6L3Y6</accession>
<gene>
    <name evidence="9" type="ORF">GCM10010528_11380</name>
</gene>
<evidence type="ECO:0000256" key="1">
    <source>
        <dbReference type="ARBA" id="ARBA00000085"/>
    </source>
</evidence>
<dbReference type="Gene3D" id="3.30.450.20">
    <property type="entry name" value="PAS domain"/>
    <property type="match status" value="1"/>
</dbReference>
<dbReference type="InterPro" id="IPR038424">
    <property type="entry name" value="H_kinase_PdtaS_GAF_sf"/>
</dbReference>
<dbReference type="RefSeq" id="WP_290712944.1">
    <property type="nucleotide sequence ID" value="NZ_BAAAVS010000019.1"/>
</dbReference>
<dbReference type="InterPro" id="IPR022066">
    <property type="entry name" value="PdtaS_GAF"/>
</dbReference>
<evidence type="ECO:0000313" key="10">
    <source>
        <dbReference type="Proteomes" id="UP001501035"/>
    </source>
</evidence>
<dbReference type="EC" id="2.7.13.3" evidence="2"/>
<dbReference type="PANTHER" id="PTHR41523:SF8">
    <property type="entry name" value="ETHYLENE RESPONSE SENSOR PROTEIN"/>
    <property type="match status" value="1"/>
</dbReference>
<dbReference type="InterPro" id="IPR003594">
    <property type="entry name" value="HATPase_dom"/>
</dbReference>
<keyword evidence="7" id="KW-0067">ATP-binding</keyword>
<name>A0ABP6L3Y6_9ACTN</name>
<keyword evidence="6 9" id="KW-0418">Kinase</keyword>
<evidence type="ECO:0000256" key="4">
    <source>
        <dbReference type="ARBA" id="ARBA00022679"/>
    </source>
</evidence>
<evidence type="ECO:0000259" key="8">
    <source>
        <dbReference type="PROSITE" id="PS50109"/>
    </source>
</evidence>
<dbReference type="Gene3D" id="3.30.565.10">
    <property type="entry name" value="Histidine kinase-like ATPase, C-terminal domain"/>
    <property type="match status" value="1"/>
</dbReference>
<dbReference type="InterPro" id="IPR011495">
    <property type="entry name" value="Sig_transdc_His_kin_sub2_dim/P"/>
</dbReference>
<evidence type="ECO:0000256" key="7">
    <source>
        <dbReference type="ARBA" id="ARBA00022840"/>
    </source>
</evidence>
<comment type="caution">
    <text evidence="9">The sequence shown here is derived from an EMBL/GenBank/DDBJ whole genome shotgun (WGS) entry which is preliminary data.</text>
</comment>
<dbReference type="Pfam" id="PF02518">
    <property type="entry name" value="HATPase_c"/>
    <property type="match status" value="1"/>
</dbReference>
<dbReference type="InterPro" id="IPR036890">
    <property type="entry name" value="HATPase_C_sf"/>
</dbReference>
<dbReference type="Pfam" id="PF08448">
    <property type="entry name" value="PAS_4"/>
    <property type="match status" value="1"/>
</dbReference>
<evidence type="ECO:0000256" key="2">
    <source>
        <dbReference type="ARBA" id="ARBA00012438"/>
    </source>
</evidence>
<dbReference type="EMBL" id="BAAAVS010000019">
    <property type="protein sequence ID" value="GAA3031899.1"/>
    <property type="molecule type" value="Genomic_DNA"/>
</dbReference>
<comment type="catalytic activity">
    <reaction evidence="1">
        <text>ATP + protein L-histidine = ADP + protein N-phospho-L-histidine.</text>
        <dbReference type="EC" id="2.7.13.3"/>
    </reaction>
</comment>
<dbReference type="PANTHER" id="PTHR41523">
    <property type="entry name" value="TWO-COMPONENT SYSTEM SENSOR PROTEIN"/>
    <property type="match status" value="1"/>
</dbReference>
<dbReference type="InterPro" id="IPR013656">
    <property type="entry name" value="PAS_4"/>
</dbReference>
<evidence type="ECO:0000256" key="5">
    <source>
        <dbReference type="ARBA" id="ARBA00022741"/>
    </source>
</evidence>
<keyword evidence="5" id="KW-0547">Nucleotide-binding</keyword>
<dbReference type="Gene3D" id="3.30.450.280">
    <property type="entry name" value="GAF domain"/>
    <property type="match status" value="1"/>
</dbReference>
<keyword evidence="3" id="KW-0597">Phosphoprotein</keyword>
<dbReference type="SUPFAM" id="SSF55874">
    <property type="entry name" value="ATPase domain of HSP90 chaperone/DNA topoisomerase II/histidine kinase"/>
    <property type="match status" value="1"/>
</dbReference>
<dbReference type="PROSITE" id="PS50109">
    <property type="entry name" value="HIS_KIN"/>
    <property type="match status" value="1"/>
</dbReference>
<organism evidence="9 10">
    <name type="scientific">Gordonia defluvii</name>
    <dbReference type="NCBI Taxonomy" id="283718"/>
    <lineage>
        <taxon>Bacteria</taxon>
        <taxon>Bacillati</taxon>
        <taxon>Actinomycetota</taxon>
        <taxon>Actinomycetes</taxon>
        <taxon>Mycobacteriales</taxon>
        <taxon>Gordoniaceae</taxon>
        <taxon>Gordonia</taxon>
    </lineage>
</organism>
<dbReference type="Pfam" id="PF07568">
    <property type="entry name" value="HisKA_2"/>
    <property type="match status" value="1"/>
</dbReference>
<keyword evidence="4" id="KW-0808">Transferase</keyword>
<proteinExistence type="predicted"/>
<feature type="domain" description="Histidine kinase" evidence="8">
    <location>
        <begin position="313"/>
        <end position="508"/>
    </location>
</feature>
<dbReference type="Proteomes" id="UP001501035">
    <property type="component" value="Unassembled WGS sequence"/>
</dbReference>
<evidence type="ECO:0000313" key="9">
    <source>
        <dbReference type="EMBL" id="GAA3031899.1"/>
    </source>
</evidence>
<protein>
    <recommendedName>
        <fullName evidence="2">histidine kinase</fullName>
        <ecNumber evidence="2">2.7.13.3</ecNumber>
    </recommendedName>
</protein>
<evidence type="ECO:0000256" key="6">
    <source>
        <dbReference type="ARBA" id="ARBA00022777"/>
    </source>
</evidence>